<proteinExistence type="predicted"/>
<dbReference type="GO" id="GO:0008236">
    <property type="term" value="F:serine-type peptidase activity"/>
    <property type="evidence" value="ECO:0007669"/>
    <property type="project" value="InterPro"/>
</dbReference>
<feature type="domain" description="Peptidase S9 prolyl oligopeptidase catalytic" evidence="1">
    <location>
        <begin position="420"/>
        <end position="626"/>
    </location>
</feature>
<dbReference type="Pfam" id="PF00326">
    <property type="entry name" value="Peptidase_S9"/>
    <property type="match status" value="1"/>
</dbReference>
<dbReference type="InterPro" id="IPR050585">
    <property type="entry name" value="Xaa-Pro_dipeptidyl-ppase/CocE"/>
</dbReference>
<dbReference type="AlphaFoldDB" id="A0A2T1EEV2"/>
<dbReference type="PANTHER" id="PTHR43056:SF5">
    <property type="entry name" value="PEPTIDASE S9 PROLYL OLIGOPEPTIDASE CATALYTIC DOMAIN-CONTAINING PROTEIN"/>
    <property type="match status" value="1"/>
</dbReference>
<accession>A0A2T1EEV2</accession>
<dbReference type="InterPro" id="IPR001375">
    <property type="entry name" value="Peptidase_S9_cat"/>
</dbReference>
<dbReference type="InterPro" id="IPR011659">
    <property type="entry name" value="WD40"/>
</dbReference>
<dbReference type="OrthoDB" id="108903at2"/>
<dbReference type="InterPro" id="IPR011042">
    <property type="entry name" value="6-blade_b-propeller_TolB-like"/>
</dbReference>
<keyword evidence="3" id="KW-1185">Reference proteome</keyword>
<dbReference type="PANTHER" id="PTHR43056">
    <property type="entry name" value="PEPTIDASE S9 PROLYL OLIGOPEPTIDASE"/>
    <property type="match status" value="1"/>
</dbReference>
<dbReference type="Gene3D" id="3.40.50.1820">
    <property type="entry name" value="alpha/beta hydrolase"/>
    <property type="match status" value="1"/>
</dbReference>
<dbReference type="SUPFAM" id="SSF69322">
    <property type="entry name" value="Tricorn protease domain 2"/>
    <property type="match status" value="1"/>
</dbReference>
<gene>
    <name evidence="2" type="ORF">C7B82_07565</name>
</gene>
<protein>
    <submittedName>
        <fullName evidence="2">Peptidase</fullName>
    </submittedName>
</protein>
<reference evidence="2 3" key="2">
    <citation type="submission" date="2018-03" db="EMBL/GenBank/DDBJ databases">
        <title>The ancient ancestry and fast evolution of plastids.</title>
        <authorList>
            <person name="Moore K.R."/>
            <person name="Magnabosco C."/>
            <person name="Momper L."/>
            <person name="Gold D.A."/>
            <person name="Bosak T."/>
            <person name="Fournier G.P."/>
        </authorList>
    </citation>
    <scope>NUCLEOTIDE SEQUENCE [LARGE SCALE GENOMIC DNA]</scope>
    <source>
        <strain evidence="2 3">ULC18</strain>
    </source>
</reference>
<evidence type="ECO:0000313" key="3">
    <source>
        <dbReference type="Proteomes" id="UP000239576"/>
    </source>
</evidence>
<dbReference type="EMBL" id="PVWK01000040">
    <property type="protein sequence ID" value="PSB31223.1"/>
    <property type="molecule type" value="Genomic_DNA"/>
</dbReference>
<reference evidence="3" key="1">
    <citation type="submission" date="2018-02" db="EMBL/GenBank/DDBJ databases">
        <authorList>
            <person name="Moore K."/>
            <person name="Momper L."/>
        </authorList>
    </citation>
    <scope>NUCLEOTIDE SEQUENCE [LARGE SCALE GENOMIC DNA]</scope>
    <source>
        <strain evidence="3">ULC18</strain>
    </source>
</reference>
<dbReference type="Gene3D" id="2.120.10.30">
    <property type="entry name" value="TolB, C-terminal domain"/>
    <property type="match status" value="1"/>
</dbReference>
<evidence type="ECO:0000259" key="1">
    <source>
        <dbReference type="Pfam" id="PF00326"/>
    </source>
</evidence>
<dbReference type="Pfam" id="PF07676">
    <property type="entry name" value="PD40"/>
    <property type="match status" value="2"/>
</dbReference>
<dbReference type="InterPro" id="IPR029058">
    <property type="entry name" value="AB_hydrolase_fold"/>
</dbReference>
<name>A0A2T1EEV2_9CYAN</name>
<dbReference type="SUPFAM" id="SSF53474">
    <property type="entry name" value="alpha/beta-Hydrolases"/>
    <property type="match status" value="1"/>
</dbReference>
<evidence type="ECO:0000313" key="2">
    <source>
        <dbReference type="EMBL" id="PSB31223.1"/>
    </source>
</evidence>
<comment type="caution">
    <text evidence="2">The sequence shown here is derived from an EMBL/GenBank/DDBJ whole genome shotgun (WGS) entry which is preliminary data.</text>
</comment>
<dbReference type="GO" id="GO:0006508">
    <property type="term" value="P:proteolysis"/>
    <property type="evidence" value="ECO:0007669"/>
    <property type="project" value="InterPro"/>
</dbReference>
<sequence>MVEPRTASYGSWKSPITSDLIVAGTIGLGGVRLDGEVVYWTELRPTEAGRNVIVRRTPDGKTTDITPAPFNVRTRVHEYGGGAYLVHQGTVYFSNFADQRLYRQDANAEPVAITPEAALRYADGVVDVQRQRLICVREDHTGEGEAVNTIASLSLDGSREQRVLVSGSDFYSSPRLSPDGSQLAWLSWNHPNMPWDGTELWVATVTTDGLVETAQCLAGGIKESVLEPQWSPDGVLYFVSDRSGWWNLYRWKGDIEPLCPMEAEFGSPHWVFGIANYAFASAQRLVCTYSKEGLSYLASFATQTKQLEVIETPYTEIGGIHVAPGRVLFNAGSATEPGAIVQLDLATHTIEVLQRSSTLTIEPGYLSVPQTIAFPTEHGLTAYGFFYPPKNQDYTAPSDERPPLLVKSHGGPTGSTSTVFNLKIQYWTSRGFAVLDVNYGGSTGYGRAYRERLNGQWGIVDVDDCANGATYLANSGAVDGDRLVIDGGSAGGYTTLAALTFRKVFKAGASFYGVSDLAALAQDTHKFESRYLDGLIGPYPEAEALYKERSPLYATDRLSCPVIFFQGDEDQVVPPNQAEMMVNALRAKKLPVAYVLFAGEQHGFRKAENIKRTLDGEFYFYSSVFGFAMADAVEPVAIDNL</sequence>
<dbReference type="RefSeq" id="WP_106255698.1">
    <property type="nucleotide sequence ID" value="NZ_CAWNSW010000084.1"/>
</dbReference>
<organism evidence="2 3">
    <name type="scientific">Stenomitos frigidus ULC18</name>
    <dbReference type="NCBI Taxonomy" id="2107698"/>
    <lineage>
        <taxon>Bacteria</taxon>
        <taxon>Bacillati</taxon>
        <taxon>Cyanobacteriota</taxon>
        <taxon>Cyanophyceae</taxon>
        <taxon>Leptolyngbyales</taxon>
        <taxon>Leptolyngbyaceae</taxon>
        <taxon>Stenomitos</taxon>
    </lineage>
</organism>
<dbReference type="Proteomes" id="UP000239576">
    <property type="component" value="Unassembled WGS sequence"/>
</dbReference>